<dbReference type="Pfam" id="PF18741">
    <property type="entry name" value="MTES_1575"/>
    <property type="match status" value="1"/>
</dbReference>
<name>A0A2V1K564_9ACTO</name>
<evidence type="ECO:0000313" key="3">
    <source>
        <dbReference type="Proteomes" id="UP000245283"/>
    </source>
</evidence>
<comment type="caution">
    <text evidence="2">The sequence shown here is derived from an EMBL/GenBank/DDBJ whole genome shotgun (WGS) entry which is preliminary data.</text>
</comment>
<gene>
    <name evidence="2" type="ORF">DD236_09710</name>
</gene>
<protein>
    <recommendedName>
        <fullName evidence="1">Restriction endonuclease type II-like domain-containing protein</fullName>
    </recommendedName>
</protein>
<dbReference type="EMBL" id="QETB01000005">
    <property type="protein sequence ID" value="PWF25710.1"/>
    <property type="molecule type" value="Genomic_DNA"/>
</dbReference>
<evidence type="ECO:0000313" key="2">
    <source>
        <dbReference type="EMBL" id="PWF25710.1"/>
    </source>
</evidence>
<accession>A0A2V1K564</accession>
<dbReference type="InterPro" id="IPR011335">
    <property type="entry name" value="Restrct_endonuc-II-like"/>
</dbReference>
<dbReference type="Proteomes" id="UP000245283">
    <property type="component" value="Unassembled WGS sequence"/>
</dbReference>
<reference evidence="3" key="1">
    <citation type="submission" date="2018-05" db="EMBL/GenBank/DDBJ databases">
        <authorList>
            <person name="Li Y."/>
        </authorList>
    </citation>
    <scope>NUCLEOTIDE SEQUENCE [LARGE SCALE GENOMIC DNA]</scope>
    <source>
        <strain evidence="3">sk1b4</strain>
    </source>
</reference>
<dbReference type="SUPFAM" id="SSF52980">
    <property type="entry name" value="Restriction endonuclease-like"/>
    <property type="match status" value="1"/>
</dbReference>
<proteinExistence type="predicted"/>
<keyword evidence="3" id="KW-1185">Reference proteome</keyword>
<sequence length="204" mass="23350">MYSDGRKPCLGSDYIVHHSSGPLPASAVCTLSDCITQVWKHHDSETGLVVAESGINLGLLARGEIATIIAELPQRTQVVRHYLDWAQSGSETRVRYLFQRMGVKVRAQVEIDGVGRVDLVVGDCLVVQCDRKRHHSNRYTYEQDRRRDLALRDLGFTVTQLSYKQIWDQWEATQQSLRRQIRRHEHRAARNQQAYFASLTGFCP</sequence>
<evidence type="ECO:0000259" key="1">
    <source>
        <dbReference type="Pfam" id="PF18741"/>
    </source>
</evidence>
<dbReference type="RefSeq" id="WP_109094199.1">
    <property type="nucleotide sequence ID" value="NZ_CAMELQ010000012.1"/>
</dbReference>
<dbReference type="OrthoDB" id="2594539at2"/>
<dbReference type="Gene3D" id="3.40.960.10">
    <property type="entry name" value="VSR Endonuclease"/>
    <property type="match status" value="1"/>
</dbReference>
<feature type="domain" description="Restriction endonuclease type II-like" evidence="1">
    <location>
        <begin position="93"/>
        <end position="181"/>
    </location>
</feature>
<dbReference type="AlphaFoldDB" id="A0A2V1K564"/>
<dbReference type="InterPro" id="IPR049468">
    <property type="entry name" value="Restrct_endonuc-II-like_dom"/>
</dbReference>
<organism evidence="2 3">
    <name type="scientific">Ancrocorticia populi</name>
    <dbReference type="NCBI Taxonomy" id="2175228"/>
    <lineage>
        <taxon>Bacteria</taxon>
        <taxon>Bacillati</taxon>
        <taxon>Actinomycetota</taxon>
        <taxon>Actinomycetes</taxon>
        <taxon>Actinomycetales</taxon>
        <taxon>Actinomycetaceae</taxon>
        <taxon>Ancrocorticia</taxon>
    </lineage>
</organism>